<dbReference type="OrthoDB" id="6344865at2759"/>
<evidence type="ECO:0000256" key="1">
    <source>
        <dbReference type="SAM" id="Phobius"/>
    </source>
</evidence>
<reference evidence="2 3" key="1">
    <citation type="submission" date="2018-04" db="EMBL/GenBank/DDBJ databases">
        <authorList>
            <person name="Zhang X."/>
            <person name="Yuan J."/>
            <person name="Li F."/>
            <person name="Xiang J."/>
        </authorList>
    </citation>
    <scope>NUCLEOTIDE SEQUENCE [LARGE SCALE GENOMIC DNA]</scope>
    <source>
        <tissue evidence="2">Muscle</tissue>
    </source>
</reference>
<keyword evidence="1" id="KW-0472">Membrane</keyword>
<protein>
    <recommendedName>
        <fullName evidence="4">MARVEL domain-containing protein</fullName>
    </recommendedName>
</protein>
<dbReference type="Proteomes" id="UP000283509">
    <property type="component" value="Unassembled WGS sequence"/>
</dbReference>
<dbReference type="AlphaFoldDB" id="A0A423SND5"/>
<sequence length="160" mass="17635">MFCTNINGGPRFLLTRFCCCCSLRTGTLVIASLEFVIIAAVLVLQMCYQKMTSGAAAGMVLEIFVHLLVACLLIHGVRKHQPFLVWGWVWMRCVLVVTDLANYVVKVAYSQILGAVVLAVLFTAALTYNILVVRSYAYTMSTADTTERLDSISEASDIRA</sequence>
<comment type="caution">
    <text evidence="2">The sequence shown here is derived from an EMBL/GenBank/DDBJ whole genome shotgun (WGS) entry which is preliminary data.</text>
</comment>
<gene>
    <name evidence="2" type="ORF">C7M84_016352</name>
</gene>
<feature type="transmembrane region" description="Helical" evidence="1">
    <location>
        <begin position="23"/>
        <end position="44"/>
    </location>
</feature>
<feature type="transmembrane region" description="Helical" evidence="1">
    <location>
        <begin position="56"/>
        <end position="77"/>
    </location>
</feature>
<accession>A0A423SND5</accession>
<keyword evidence="1" id="KW-0812">Transmembrane</keyword>
<name>A0A423SND5_PENVA</name>
<organism evidence="2 3">
    <name type="scientific">Penaeus vannamei</name>
    <name type="common">Whiteleg shrimp</name>
    <name type="synonym">Litopenaeus vannamei</name>
    <dbReference type="NCBI Taxonomy" id="6689"/>
    <lineage>
        <taxon>Eukaryota</taxon>
        <taxon>Metazoa</taxon>
        <taxon>Ecdysozoa</taxon>
        <taxon>Arthropoda</taxon>
        <taxon>Crustacea</taxon>
        <taxon>Multicrustacea</taxon>
        <taxon>Malacostraca</taxon>
        <taxon>Eumalacostraca</taxon>
        <taxon>Eucarida</taxon>
        <taxon>Decapoda</taxon>
        <taxon>Dendrobranchiata</taxon>
        <taxon>Penaeoidea</taxon>
        <taxon>Penaeidae</taxon>
        <taxon>Penaeus</taxon>
    </lineage>
</organism>
<evidence type="ECO:0000313" key="2">
    <source>
        <dbReference type="EMBL" id="ROT65671.1"/>
    </source>
</evidence>
<evidence type="ECO:0008006" key="4">
    <source>
        <dbReference type="Google" id="ProtNLM"/>
    </source>
</evidence>
<feature type="transmembrane region" description="Helical" evidence="1">
    <location>
        <begin position="112"/>
        <end position="131"/>
    </location>
</feature>
<feature type="transmembrane region" description="Helical" evidence="1">
    <location>
        <begin position="83"/>
        <end position="105"/>
    </location>
</feature>
<evidence type="ECO:0000313" key="3">
    <source>
        <dbReference type="Proteomes" id="UP000283509"/>
    </source>
</evidence>
<keyword evidence="3" id="KW-1185">Reference proteome</keyword>
<reference evidence="2 3" key="2">
    <citation type="submission" date="2019-01" db="EMBL/GenBank/DDBJ databases">
        <title>The decoding of complex shrimp genome reveals the adaptation for benthos swimmer, frequently molting mechanism and breeding impact on genome.</title>
        <authorList>
            <person name="Sun Y."/>
            <person name="Gao Y."/>
            <person name="Yu Y."/>
        </authorList>
    </citation>
    <scope>NUCLEOTIDE SEQUENCE [LARGE SCALE GENOMIC DNA]</scope>
    <source>
        <tissue evidence="2">Muscle</tissue>
    </source>
</reference>
<dbReference type="EMBL" id="QCYY01003059">
    <property type="protein sequence ID" value="ROT65671.1"/>
    <property type="molecule type" value="Genomic_DNA"/>
</dbReference>
<proteinExistence type="predicted"/>
<keyword evidence="1" id="KW-1133">Transmembrane helix</keyword>